<name>A0A841R567_9SPIO</name>
<proteinExistence type="predicted"/>
<evidence type="ECO:0000313" key="3">
    <source>
        <dbReference type="Proteomes" id="UP000587760"/>
    </source>
</evidence>
<dbReference type="CDD" id="cd12797">
    <property type="entry name" value="M23_peptidase"/>
    <property type="match status" value="1"/>
</dbReference>
<dbReference type="EMBL" id="JACHGJ010000001">
    <property type="protein sequence ID" value="MBB6478966.1"/>
    <property type="molecule type" value="Genomic_DNA"/>
</dbReference>
<dbReference type="GO" id="GO:0004222">
    <property type="term" value="F:metalloendopeptidase activity"/>
    <property type="evidence" value="ECO:0007669"/>
    <property type="project" value="TreeGrafter"/>
</dbReference>
<dbReference type="PANTHER" id="PTHR21666">
    <property type="entry name" value="PEPTIDASE-RELATED"/>
    <property type="match status" value="1"/>
</dbReference>
<dbReference type="Proteomes" id="UP000587760">
    <property type="component" value="Unassembled WGS sequence"/>
</dbReference>
<dbReference type="RefSeq" id="WP_221439776.1">
    <property type="nucleotide sequence ID" value="NZ_JACHGJ010000001.1"/>
</dbReference>
<sequence length="319" mass="36361">MSRKKMFFPVALLILSTLLLSFSFHFFSVTETAGRNSAVYVDSDEVKAFFERREQNRSDAAVTIEESRVIASDWIKKERLKINSRFFYRRRSYELISKSILSSKNYEELNYHLSRLPETEKQAYATLTIDRSNITTMDHYESSIPGLIYPVELPGENNTGEDLLITSFFSNRRVSPLGSGGVKPHLAVDIINIGNIEYVSRTGDLVREENHPGYVVSVADGVVKTIEYNHIYGWNVTVEHDRNLIPYQRRRGVKSFETFYSHLDKNILVKTGDVLVQGQKIAALGNSGLSTGPHLHYEVRLNNEDGKTVNINPYPGSEW</sequence>
<evidence type="ECO:0000313" key="2">
    <source>
        <dbReference type="EMBL" id="MBB6478966.1"/>
    </source>
</evidence>
<dbReference type="Pfam" id="PF01551">
    <property type="entry name" value="Peptidase_M23"/>
    <property type="match status" value="1"/>
</dbReference>
<feature type="domain" description="M23ase beta-sheet core" evidence="1">
    <location>
        <begin position="215"/>
        <end position="304"/>
    </location>
</feature>
<dbReference type="InterPro" id="IPR050570">
    <property type="entry name" value="Cell_wall_metabolism_enzyme"/>
</dbReference>
<gene>
    <name evidence="2" type="ORF">HNR50_000599</name>
</gene>
<dbReference type="PANTHER" id="PTHR21666:SF270">
    <property type="entry name" value="MUREIN HYDROLASE ACTIVATOR ENVC"/>
    <property type="match status" value="1"/>
</dbReference>
<keyword evidence="2" id="KW-0378">Hydrolase</keyword>
<dbReference type="InterPro" id="IPR011055">
    <property type="entry name" value="Dup_hybrid_motif"/>
</dbReference>
<comment type="caution">
    <text evidence="2">The sequence shown here is derived from an EMBL/GenBank/DDBJ whole genome shotgun (WGS) entry which is preliminary data.</text>
</comment>
<dbReference type="AlphaFoldDB" id="A0A841R567"/>
<dbReference type="SUPFAM" id="SSF51261">
    <property type="entry name" value="Duplicated hybrid motif"/>
    <property type="match status" value="1"/>
</dbReference>
<accession>A0A841R567</accession>
<dbReference type="InterPro" id="IPR016047">
    <property type="entry name" value="M23ase_b-sheet_dom"/>
</dbReference>
<keyword evidence="3" id="KW-1185">Reference proteome</keyword>
<evidence type="ECO:0000259" key="1">
    <source>
        <dbReference type="Pfam" id="PF01551"/>
    </source>
</evidence>
<protein>
    <submittedName>
        <fullName evidence="2">Murein DD-endopeptidase MepM/ murein hydrolase activator NlpD</fullName>
    </submittedName>
</protein>
<organism evidence="2 3">
    <name type="scientific">Spirochaeta isovalerica</name>
    <dbReference type="NCBI Taxonomy" id="150"/>
    <lineage>
        <taxon>Bacteria</taxon>
        <taxon>Pseudomonadati</taxon>
        <taxon>Spirochaetota</taxon>
        <taxon>Spirochaetia</taxon>
        <taxon>Spirochaetales</taxon>
        <taxon>Spirochaetaceae</taxon>
        <taxon>Spirochaeta</taxon>
    </lineage>
</organism>
<reference evidence="2 3" key="1">
    <citation type="submission" date="2020-08" db="EMBL/GenBank/DDBJ databases">
        <title>Genomic Encyclopedia of Type Strains, Phase IV (KMG-IV): sequencing the most valuable type-strain genomes for metagenomic binning, comparative biology and taxonomic classification.</title>
        <authorList>
            <person name="Goeker M."/>
        </authorList>
    </citation>
    <scope>NUCLEOTIDE SEQUENCE [LARGE SCALE GENOMIC DNA]</scope>
    <source>
        <strain evidence="2 3">DSM 2461</strain>
    </source>
</reference>
<dbReference type="Gene3D" id="2.70.70.10">
    <property type="entry name" value="Glucose Permease (Domain IIA)"/>
    <property type="match status" value="1"/>
</dbReference>